<dbReference type="SUPFAM" id="SSF160904">
    <property type="entry name" value="Jann2411-like"/>
    <property type="match status" value="1"/>
</dbReference>
<evidence type="ECO:0000259" key="1">
    <source>
        <dbReference type="Pfam" id="PF11706"/>
    </source>
</evidence>
<dbReference type="PANTHER" id="PTHR35525">
    <property type="entry name" value="BLL6575 PROTEIN"/>
    <property type="match status" value="1"/>
</dbReference>
<name>A0ABN2J714_9ACTN</name>
<dbReference type="EMBL" id="BAAANY010000043">
    <property type="protein sequence ID" value="GAA1719312.1"/>
    <property type="molecule type" value="Genomic_DNA"/>
</dbReference>
<dbReference type="Gene3D" id="1.10.3300.10">
    <property type="entry name" value="Jann2411-like domain"/>
    <property type="match status" value="1"/>
</dbReference>
<dbReference type="Pfam" id="PF11706">
    <property type="entry name" value="zf-CGNR"/>
    <property type="match status" value="1"/>
</dbReference>
<dbReference type="InterPro" id="IPR010852">
    <property type="entry name" value="ABATE"/>
</dbReference>
<accession>A0ABN2J714</accession>
<feature type="domain" description="Zinc finger CGNR" evidence="1">
    <location>
        <begin position="68"/>
        <end position="110"/>
    </location>
</feature>
<evidence type="ECO:0000313" key="2">
    <source>
        <dbReference type="EMBL" id="GAA1719312.1"/>
    </source>
</evidence>
<evidence type="ECO:0000313" key="3">
    <source>
        <dbReference type="Proteomes" id="UP001500618"/>
    </source>
</evidence>
<comment type="caution">
    <text evidence="2">The sequence shown here is derived from an EMBL/GenBank/DDBJ whole genome shotgun (WGS) entry which is preliminary data.</text>
</comment>
<sequence length="114" mass="12357">MDSGHTDRAAELVNVLMRTTGARPQLDRVDNEPWQLHFHGTDDSFSVGWTAGCAAALALAIGSDLAGRLGVCTAPHCDRVYVDNSRNAVRHFCSDACRGRVKAAAFRARKTTQD</sequence>
<dbReference type="PANTHER" id="PTHR35525:SF3">
    <property type="entry name" value="BLL6575 PROTEIN"/>
    <property type="match status" value="1"/>
</dbReference>
<dbReference type="InterPro" id="IPR023286">
    <property type="entry name" value="ABATE_dom_sf"/>
</dbReference>
<dbReference type="InterPro" id="IPR021005">
    <property type="entry name" value="Znf_CGNR"/>
</dbReference>
<dbReference type="Proteomes" id="UP001500618">
    <property type="component" value="Unassembled WGS sequence"/>
</dbReference>
<protein>
    <recommendedName>
        <fullName evidence="1">Zinc finger CGNR domain-containing protein</fullName>
    </recommendedName>
</protein>
<proteinExistence type="predicted"/>
<organism evidence="2 3">
    <name type="scientific">Fodinicola feengrottensis</name>
    <dbReference type="NCBI Taxonomy" id="435914"/>
    <lineage>
        <taxon>Bacteria</taxon>
        <taxon>Bacillati</taxon>
        <taxon>Actinomycetota</taxon>
        <taxon>Actinomycetes</taxon>
        <taxon>Mycobacteriales</taxon>
        <taxon>Fodinicola</taxon>
    </lineage>
</organism>
<reference evidence="2 3" key="1">
    <citation type="journal article" date="2019" name="Int. J. Syst. Evol. Microbiol.">
        <title>The Global Catalogue of Microorganisms (GCM) 10K type strain sequencing project: providing services to taxonomists for standard genome sequencing and annotation.</title>
        <authorList>
            <consortium name="The Broad Institute Genomics Platform"/>
            <consortium name="The Broad Institute Genome Sequencing Center for Infectious Disease"/>
            <person name="Wu L."/>
            <person name="Ma J."/>
        </authorList>
    </citation>
    <scope>NUCLEOTIDE SEQUENCE [LARGE SCALE GENOMIC DNA]</scope>
    <source>
        <strain evidence="2 3">JCM 14718</strain>
    </source>
</reference>
<keyword evidence="3" id="KW-1185">Reference proteome</keyword>
<gene>
    <name evidence="2" type="ORF">GCM10009765_79620</name>
</gene>